<comment type="caution">
    <text evidence="3">The sequence shown here is derived from an EMBL/GenBank/DDBJ whole genome shotgun (WGS) entry which is preliminary data.</text>
</comment>
<keyword evidence="1" id="KW-0732">Signal</keyword>
<dbReference type="OrthoDB" id="2508739at2759"/>
<evidence type="ECO:0000313" key="4">
    <source>
        <dbReference type="Proteomes" id="UP000324748"/>
    </source>
</evidence>
<organism evidence="3 4">
    <name type="scientific">Puccinia graminis f. sp. tritici</name>
    <dbReference type="NCBI Taxonomy" id="56615"/>
    <lineage>
        <taxon>Eukaryota</taxon>
        <taxon>Fungi</taxon>
        <taxon>Dikarya</taxon>
        <taxon>Basidiomycota</taxon>
        <taxon>Pucciniomycotina</taxon>
        <taxon>Pucciniomycetes</taxon>
        <taxon>Pucciniales</taxon>
        <taxon>Pucciniaceae</taxon>
        <taxon>Puccinia</taxon>
    </lineage>
</organism>
<proteinExistence type="predicted"/>
<evidence type="ECO:0000313" key="2">
    <source>
        <dbReference type="EMBL" id="KAA1109483.1"/>
    </source>
</evidence>
<keyword evidence="4" id="KW-1185">Reference proteome</keyword>
<sequence>MRSDCRGVFALFPLLFFSLLAAPPPLRAVPADITYETSAFEPHWAPQPSLLQKIPRRPDASPSQESHEVVDLGTVILRKANLVLDRLISAGERTRGLKVDKHITWGNINYEPRLTEQREQIAKHPAFDVIGRTFRFRAVYRLASKSEKDRMDEILGKQPDEIVQTISRIDRLCDIVFHGDAKNPAAERKILQETQWFQERFDGIFDAVHSEQIEEMILKETNSKRMIPSITIQNFHEKLAAIKELNQKTSILKLHRKLDQAIGRYYNSVRYDQPIKQWDQDKQSIEEWDQKALISSLYPKLDALFRQLAIERGYYLGQYHPPSAKWDQETLILKLPATLEDVYRGQHSYLQYFPVGYDPSIKNWDQEALIANFHIKLDEALSKLRINEEPDSAQKSDWKRILDCLAWLI</sequence>
<name>A0A5B0R4N7_PUCGR</name>
<dbReference type="EMBL" id="VSWC01000001">
    <property type="protein sequence ID" value="KAA1119914.1"/>
    <property type="molecule type" value="Genomic_DNA"/>
</dbReference>
<protein>
    <submittedName>
        <fullName evidence="3">Uncharacterized protein</fullName>
    </submittedName>
</protein>
<feature type="chain" id="PRO_5036138096" evidence="1">
    <location>
        <begin position="29"/>
        <end position="409"/>
    </location>
</feature>
<evidence type="ECO:0000313" key="5">
    <source>
        <dbReference type="Proteomes" id="UP000325313"/>
    </source>
</evidence>
<gene>
    <name evidence="3" type="ORF">PGT21_036156</name>
    <name evidence="2" type="ORF">PGTUg99_008815</name>
</gene>
<feature type="signal peptide" evidence="1">
    <location>
        <begin position="1"/>
        <end position="28"/>
    </location>
</feature>
<dbReference type="EMBL" id="VDEP01000304">
    <property type="protein sequence ID" value="KAA1109483.1"/>
    <property type="molecule type" value="Genomic_DNA"/>
</dbReference>
<dbReference type="Proteomes" id="UP000325313">
    <property type="component" value="Unassembled WGS sequence"/>
</dbReference>
<evidence type="ECO:0000256" key="1">
    <source>
        <dbReference type="SAM" id="SignalP"/>
    </source>
</evidence>
<evidence type="ECO:0000313" key="3">
    <source>
        <dbReference type="EMBL" id="KAA1119914.1"/>
    </source>
</evidence>
<reference evidence="4 5" key="1">
    <citation type="submission" date="2019-05" db="EMBL/GenBank/DDBJ databases">
        <title>Emergence of the Ug99 lineage of the wheat stem rust pathogen through somatic hybridization.</title>
        <authorList>
            <person name="Li F."/>
            <person name="Upadhyaya N.M."/>
            <person name="Sperschneider J."/>
            <person name="Matny O."/>
            <person name="Nguyen-Phuc H."/>
            <person name="Mago R."/>
            <person name="Raley C."/>
            <person name="Miller M.E."/>
            <person name="Silverstein K.A.T."/>
            <person name="Henningsen E."/>
            <person name="Hirsch C.D."/>
            <person name="Visser B."/>
            <person name="Pretorius Z.A."/>
            <person name="Steffenson B.J."/>
            <person name="Schwessinger B."/>
            <person name="Dodds P.N."/>
            <person name="Figueroa M."/>
        </authorList>
    </citation>
    <scope>NUCLEOTIDE SEQUENCE [LARGE SCALE GENOMIC DNA]</scope>
    <source>
        <strain evidence="3">21-0</strain>
        <strain evidence="2 5">Ug99</strain>
    </source>
</reference>
<accession>A0A5B0R4N7</accession>
<dbReference type="Proteomes" id="UP000324748">
    <property type="component" value="Unassembled WGS sequence"/>
</dbReference>
<dbReference type="AlphaFoldDB" id="A0A5B0R4N7"/>